<dbReference type="EMBL" id="BMAR01000009">
    <property type="protein sequence ID" value="GFR45349.1"/>
    <property type="molecule type" value="Genomic_DNA"/>
</dbReference>
<dbReference type="Pfam" id="PF00067">
    <property type="entry name" value="p450"/>
    <property type="match status" value="1"/>
</dbReference>
<dbReference type="PANTHER" id="PTHR24301:SF2">
    <property type="entry name" value="THROMBOXANE-A SYNTHASE"/>
    <property type="match status" value="1"/>
</dbReference>
<reference evidence="2 3" key="1">
    <citation type="journal article" date="2021" name="Sci. Rep.">
        <title>Genome sequencing of the multicellular alga Astrephomene provides insights into convergent evolution of germ-soma differentiation.</title>
        <authorList>
            <person name="Yamashita S."/>
            <person name="Yamamoto K."/>
            <person name="Matsuzaki R."/>
            <person name="Suzuki S."/>
            <person name="Yamaguchi H."/>
            <person name="Hirooka S."/>
            <person name="Minakuchi Y."/>
            <person name="Miyagishima S."/>
            <person name="Kawachi M."/>
            <person name="Toyoda A."/>
            <person name="Nozaki H."/>
        </authorList>
    </citation>
    <scope>NUCLEOTIDE SEQUENCE [LARGE SCALE GENOMIC DNA]</scope>
    <source>
        <strain evidence="2 3">NIES-4017</strain>
    </source>
</reference>
<evidence type="ECO:0008006" key="4">
    <source>
        <dbReference type="Google" id="ProtNLM"/>
    </source>
</evidence>
<dbReference type="SUPFAM" id="SSF48264">
    <property type="entry name" value="Cytochrome P450"/>
    <property type="match status" value="1"/>
</dbReference>
<protein>
    <recommendedName>
        <fullName evidence="4">Cytochrome P450</fullName>
    </recommendedName>
</protein>
<sequence>MLLQPLTSLCQTPLGGVVLAFVVIITWLGSYPFQRWRLRRFPGPFGLPFLGNLPEIASMDMTAYLQHVARKYGPVCKIWVGSRPWVVISDPDLVRKLAYQCTARPSDGSSYLHVMTGEIRDIDQAGILMVKGEAWRRARRVFEASIVHPASLASHLPSVSRCLARFLPLLERHAAGAAGGGRSDPWDACGQLGNLMLAMVGEIAYGVDFGALPADETPNGYTNRSNSITDSFPSSSAGSALASACKATFDTMRLENASAYLPLQLALPALQPLIRAAARLLPDRRQRRAMAARSAVAATSRHLMRAWQQQREKE</sequence>
<dbReference type="GO" id="GO:0005506">
    <property type="term" value="F:iron ion binding"/>
    <property type="evidence" value="ECO:0007669"/>
    <property type="project" value="InterPro"/>
</dbReference>
<dbReference type="InterPro" id="IPR036396">
    <property type="entry name" value="Cyt_P450_sf"/>
</dbReference>
<keyword evidence="1" id="KW-1133">Transmembrane helix</keyword>
<dbReference type="GO" id="GO:0004497">
    <property type="term" value="F:monooxygenase activity"/>
    <property type="evidence" value="ECO:0007669"/>
    <property type="project" value="InterPro"/>
</dbReference>
<accession>A0AAD3HL48</accession>
<dbReference type="GO" id="GO:0016705">
    <property type="term" value="F:oxidoreductase activity, acting on paired donors, with incorporation or reduction of molecular oxygen"/>
    <property type="evidence" value="ECO:0007669"/>
    <property type="project" value="InterPro"/>
</dbReference>
<proteinExistence type="predicted"/>
<comment type="caution">
    <text evidence="2">The sequence shown here is derived from an EMBL/GenBank/DDBJ whole genome shotgun (WGS) entry which is preliminary data.</text>
</comment>
<dbReference type="GO" id="GO:0020037">
    <property type="term" value="F:heme binding"/>
    <property type="evidence" value="ECO:0007669"/>
    <property type="project" value="InterPro"/>
</dbReference>
<dbReference type="AlphaFoldDB" id="A0AAD3HL48"/>
<keyword evidence="1" id="KW-0812">Transmembrane</keyword>
<gene>
    <name evidence="2" type="ORF">Agub_g6718</name>
</gene>
<keyword evidence="1" id="KW-0472">Membrane</keyword>
<evidence type="ECO:0000313" key="2">
    <source>
        <dbReference type="EMBL" id="GFR45349.1"/>
    </source>
</evidence>
<evidence type="ECO:0000256" key="1">
    <source>
        <dbReference type="SAM" id="Phobius"/>
    </source>
</evidence>
<dbReference type="PANTHER" id="PTHR24301">
    <property type="entry name" value="THROMBOXANE-A SYNTHASE"/>
    <property type="match status" value="1"/>
</dbReference>
<dbReference type="InterPro" id="IPR001128">
    <property type="entry name" value="Cyt_P450"/>
</dbReference>
<keyword evidence="3" id="KW-1185">Reference proteome</keyword>
<dbReference type="Proteomes" id="UP001054857">
    <property type="component" value="Unassembled WGS sequence"/>
</dbReference>
<evidence type="ECO:0000313" key="3">
    <source>
        <dbReference type="Proteomes" id="UP001054857"/>
    </source>
</evidence>
<organism evidence="2 3">
    <name type="scientific">Astrephomene gubernaculifera</name>
    <dbReference type="NCBI Taxonomy" id="47775"/>
    <lineage>
        <taxon>Eukaryota</taxon>
        <taxon>Viridiplantae</taxon>
        <taxon>Chlorophyta</taxon>
        <taxon>core chlorophytes</taxon>
        <taxon>Chlorophyceae</taxon>
        <taxon>CS clade</taxon>
        <taxon>Chlamydomonadales</taxon>
        <taxon>Astrephomenaceae</taxon>
        <taxon>Astrephomene</taxon>
    </lineage>
</organism>
<feature type="transmembrane region" description="Helical" evidence="1">
    <location>
        <begin position="12"/>
        <end position="31"/>
    </location>
</feature>
<dbReference type="Gene3D" id="1.10.630.10">
    <property type="entry name" value="Cytochrome P450"/>
    <property type="match status" value="1"/>
</dbReference>
<feature type="non-terminal residue" evidence="2">
    <location>
        <position position="314"/>
    </location>
</feature>
<name>A0AAD3HL48_9CHLO</name>